<proteinExistence type="predicted"/>
<dbReference type="PROSITE" id="PS01186">
    <property type="entry name" value="EGF_2"/>
    <property type="match status" value="1"/>
</dbReference>
<accession>A0A9D4IRJ0</accession>
<reference evidence="3" key="1">
    <citation type="journal article" date="2019" name="bioRxiv">
        <title>The Genome of the Zebra Mussel, Dreissena polymorpha: A Resource for Invasive Species Research.</title>
        <authorList>
            <person name="McCartney M.A."/>
            <person name="Auch B."/>
            <person name="Kono T."/>
            <person name="Mallez S."/>
            <person name="Zhang Y."/>
            <person name="Obille A."/>
            <person name="Becker A."/>
            <person name="Abrahante J.E."/>
            <person name="Garbe J."/>
            <person name="Badalamenti J.P."/>
            <person name="Herman A."/>
            <person name="Mangelson H."/>
            <person name="Liachko I."/>
            <person name="Sullivan S."/>
            <person name="Sone E.D."/>
            <person name="Koren S."/>
            <person name="Silverstein K.A.T."/>
            <person name="Beckman K.B."/>
            <person name="Gohl D.M."/>
        </authorList>
    </citation>
    <scope>NUCLEOTIDE SEQUENCE</scope>
    <source>
        <strain evidence="3">Duluth1</strain>
        <tissue evidence="3">Whole animal</tissue>
    </source>
</reference>
<comment type="caution">
    <text evidence="3">The sequence shown here is derived from an EMBL/GenBank/DDBJ whole genome shotgun (WGS) entry which is preliminary data.</text>
</comment>
<dbReference type="GO" id="GO:0006509">
    <property type="term" value="P:membrane protein ectodomain proteolysis"/>
    <property type="evidence" value="ECO:0007669"/>
    <property type="project" value="TreeGrafter"/>
</dbReference>
<dbReference type="PANTHER" id="PTHR11905">
    <property type="entry name" value="ADAM A DISINTEGRIN AND METALLOPROTEASE DOMAIN"/>
    <property type="match status" value="1"/>
</dbReference>
<reference evidence="3" key="2">
    <citation type="submission" date="2020-11" db="EMBL/GenBank/DDBJ databases">
        <authorList>
            <person name="McCartney M.A."/>
            <person name="Auch B."/>
            <person name="Kono T."/>
            <person name="Mallez S."/>
            <person name="Becker A."/>
            <person name="Gohl D.M."/>
            <person name="Silverstein K.A.T."/>
            <person name="Koren S."/>
            <person name="Bechman K.B."/>
            <person name="Herman A."/>
            <person name="Abrahante J.E."/>
            <person name="Garbe J."/>
        </authorList>
    </citation>
    <scope>NUCLEOTIDE SEQUENCE</scope>
    <source>
        <strain evidence="3">Duluth1</strain>
        <tissue evidence="3">Whole animal</tissue>
    </source>
</reference>
<name>A0A9D4IRJ0_DREPO</name>
<protein>
    <recommendedName>
        <fullName evidence="2">EGF-like domain-containing protein</fullName>
    </recommendedName>
</protein>
<dbReference type="Proteomes" id="UP000828390">
    <property type="component" value="Unassembled WGS sequence"/>
</dbReference>
<comment type="caution">
    <text evidence="1">Lacks conserved residue(s) required for the propagation of feature annotation.</text>
</comment>
<organism evidence="3 4">
    <name type="scientific">Dreissena polymorpha</name>
    <name type="common">Zebra mussel</name>
    <name type="synonym">Mytilus polymorpha</name>
    <dbReference type="NCBI Taxonomy" id="45954"/>
    <lineage>
        <taxon>Eukaryota</taxon>
        <taxon>Metazoa</taxon>
        <taxon>Spiralia</taxon>
        <taxon>Lophotrochozoa</taxon>
        <taxon>Mollusca</taxon>
        <taxon>Bivalvia</taxon>
        <taxon>Autobranchia</taxon>
        <taxon>Heteroconchia</taxon>
        <taxon>Euheterodonta</taxon>
        <taxon>Imparidentia</taxon>
        <taxon>Neoheterodontei</taxon>
        <taxon>Myida</taxon>
        <taxon>Dreissenoidea</taxon>
        <taxon>Dreissenidae</taxon>
        <taxon>Dreissena</taxon>
    </lineage>
</organism>
<feature type="disulfide bond" evidence="1">
    <location>
        <begin position="36"/>
        <end position="45"/>
    </location>
</feature>
<evidence type="ECO:0000313" key="4">
    <source>
        <dbReference type="Proteomes" id="UP000828390"/>
    </source>
</evidence>
<dbReference type="AlphaFoldDB" id="A0A9D4IRJ0"/>
<dbReference type="InterPro" id="IPR000742">
    <property type="entry name" value="EGF"/>
</dbReference>
<feature type="disulfide bond" evidence="1">
    <location>
        <begin position="18"/>
        <end position="28"/>
    </location>
</feature>
<dbReference type="PROSITE" id="PS50026">
    <property type="entry name" value="EGF_3"/>
    <property type="match status" value="1"/>
</dbReference>
<sequence>MCLNQKCRSISELGFLGCEGGCSKHGVCNSKGNCHCEEGWGPPSCNGAGNGGSVDSGPIKIEGEWK</sequence>
<evidence type="ECO:0000259" key="2">
    <source>
        <dbReference type="PROSITE" id="PS50026"/>
    </source>
</evidence>
<dbReference type="EMBL" id="JAIWYP010000008">
    <property type="protein sequence ID" value="KAH3785556.1"/>
    <property type="molecule type" value="Genomic_DNA"/>
</dbReference>
<evidence type="ECO:0000313" key="3">
    <source>
        <dbReference type="EMBL" id="KAH3785556.1"/>
    </source>
</evidence>
<feature type="domain" description="EGF-like" evidence="2">
    <location>
        <begin position="14"/>
        <end position="46"/>
    </location>
</feature>
<dbReference type="PANTHER" id="PTHR11905:SF159">
    <property type="entry name" value="ADAM METALLOPROTEASE"/>
    <property type="match status" value="1"/>
</dbReference>
<keyword evidence="4" id="KW-1185">Reference proteome</keyword>
<keyword evidence="1" id="KW-0245">EGF-like domain</keyword>
<keyword evidence="1" id="KW-1015">Disulfide bond</keyword>
<gene>
    <name evidence="3" type="ORF">DPMN_163647</name>
</gene>
<evidence type="ECO:0000256" key="1">
    <source>
        <dbReference type="PROSITE-ProRule" id="PRU00076"/>
    </source>
</evidence>